<gene>
    <name evidence="1" type="ORF">ORQ98_07695</name>
</gene>
<name>A0ABT5U6M8_9GAMM</name>
<accession>A0ABT5U6M8</accession>
<organism evidence="1 2">
    <name type="scientific">Spartinivicinus poritis</name>
    <dbReference type="NCBI Taxonomy" id="2994640"/>
    <lineage>
        <taxon>Bacteria</taxon>
        <taxon>Pseudomonadati</taxon>
        <taxon>Pseudomonadota</taxon>
        <taxon>Gammaproteobacteria</taxon>
        <taxon>Oceanospirillales</taxon>
        <taxon>Zooshikellaceae</taxon>
        <taxon>Spartinivicinus</taxon>
    </lineage>
</organism>
<proteinExistence type="predicted"/>
<dbReference type="Proteomes" id="UP001528823">
    <property type="component" value="Unassembled WGS sequence"/>
</dbReference>
<reference evidence="1 2" key="1">
    <citation type="submission" date="2022-11" db="EMBL/GenBank/DDBJ databases">
        <title>Spartinivicinus poritis sp. nov., isolated from scleractinian coral Porites lutea.</title>
        <authorList>
            <person name="Zhang G."/>
            <person name="Cai L."/>
            <person name="Wei Q."/>
        </authorList>
    </citation>
    <scope>NUCLEOTIDE SEQUENCE [LARGE SCALE GENOMIC DNA]</scope>
    <source>
        <strain evidence="1 2">A2-2</strain>
    </source>
</reference>
<dbReference type="RefSeq" id="WP_274688209.1">
    <property type="nucleotide sequence ID" value="NZ_JAPMOU010000007.1"/>
</dbReference>
<protein>
    <submittedName>
        <fullName evidence="1">Uncharacterized protein</fullName>
    </submittedName>
</protein>
<dbReference type="EMBL" id="JAPMOU010000007">
    <property type="protein sequence ID" value="MDE1461850.1"/>
    <property type="molecule type" value="Genomic_DNA"/>
</dbReference>
<keyword evidence="2" id="KW-1185">Reference proteome</keyword>
<evidence type="ECO:0000313" key="2">
    <source>
        <dbReference type="Proteomes" id="UP001528823"/>
    </source>
</evidence>
<comment type="caution">
    <text evidence="1">The sequence shown here is derived from an EMBL/GenBank/DDBJ whole genome shotgun (WGS) entry which is preliminary data.</text>
</comment>
<evidence type="ECO:0000313" key="1">
    <source>
        <dbReference type="EMBL" id="MDE1461850.1"/>
    </source>
</evidence>
<sequence>MKLHLVWDNGVLYPHNEPQQLQSVVPASNEQTPETKQATYDHLIDSLEKTLQGYQTRQWQAVDKPDQKPSEVVEIPDLSHNELEIVSAYFRKDASLICRFLK</sequence>